<evidence type="ECO:0000313" key="3">
    <source>
        <dbReference type="Proteomes" id="UP000230233"/>
    </source>
</evidence>
<organism evidence="2 3">
    <name type="scientific">Caenorhabditis nigoni</name>
    <dbReference type="NCBI Taxonomy" id="1611254"/>
    <lineage>
        <taxon>Eukaryota</taxon>
        <taxon>Metazoa</taxon>
        <taxon>Ecdysozoa</taxon>
        <taxon>Nematoda</taxon>
        <taxon>Chromadorea</taxon>
        <taxon>Rhabditida</taxon>
        <taxon>Rhabditina</taxon>
        <taxon>Rhabditomorpha</taxon>
        <taxon>Rhabditoidea</taxon>
        <taxon>Rhabditidae</taxon>
        <taxon>Peloderinae</taxon>
        <taxon>Caenorhabditis</taxon>
    </lineage>
</organism>
<comment type="caution">
    <text evidence="2">The sequence shown here is derived from an EMBL/GenBank/DDBJ whole genome shotgun (WGS) entry which is preliminary data.</text>
</comment>
<feature type="compositionally biased region" description="Acidic residues" evidence="1">
    <location>
        <begin position="48"/>
        <end position="85"/>
    </location>
</feature>
<name>A0A2G5SXZ6_9PELO</name>
<reference evidence="3" key="1">
    <citation type="submission" date="2017-10" db="EMBL/GenBank/DDBJ databases">
        <title>Rapid genome shrinkage in a self-fertile nematode reveals novel sperm competition proteins.</title>
        <authorList>
            <person name="Yin D."/>
            <person name="Schwarz E.M."/>
            <person name="Thomas C.G."/>
            <person name="Felde R.L."/>
            <person name="Korf I.F."/>
            <person name="Cutter A.D."/>
            <person name="Schartner C.M."/>
            <person name="Ralston E.J."/>
            <person name="Meyer B.J."/>
            <person name="Haag E.S."/>
        </authorList>
    </citation>
    <scope>NUCLEOTIDE SEQUENCE [LARGE SCALE GENOMIC DNA]</scope>
    <source>
        <strain evidence="3">JU1422</strain>
    </source>
</reference>
<proteinExistence type="predicted"/>
<gene>
    <name evidence="2" type="primary">Cnig_chr_X.g25245</name>
    <name evidence="2" type="ORF">B9Z55_025245</name>
</gene>
<dbReference type="AlphaFoldDB" id="A0A2G5SXZ6"/>
<keyword evidence="3" id="KW-1185">Reference proteome</keyword>
<dbReference type="EMBL" id="PDUG01000006">
    <property type="protein sequence ID" value="PIC19858.1"/>
    <property type="molecule type" value="Genomic_DNA"/>
</dbReference>
<protein>
    <submittedName>
        <fullName evidence="2">Uncharacterized protein</fullName>
    </submittedName>
</protein>
<evidence type="ECO:0000256" key="1">
    <source>
        <dbReference type="SAM" id="MobiDB-lite"/>
    </source>
</evidence>
<evidence type="ECO:0000313" key="2">
    <source>
        <dbReference type="EMBL" id="PIC19858.1"/>
    </source>
</evidence>
<accession>A0A2G5SXZ6</accession>
<feature type="region of interest" description="Disordered" evidence="1">
    <location>
        <begin position="25"/>
        <end position="89"/>
    </location>
</feature>
<dbReference type="Proteomes" id="UP000230233">
    <property type="component" value="Chromosome X"/>
</dbReference>
<sequence>MDSIQGPNELFLLNDVDIGYAENVEIEEDNGIEEHIEIGKVEEKENYSDDGQDDQEEEEEYPADEQDDQEDGNEIGEVDEMEEDTSEGRFDVEAEIAFRKMQTIMNLIELGAPVISLTEFCDKYGALSEQLFPNDKNDFADLFVNVEFTSIANRFEVVNKDVLKLFRNFADINIQKYQNLVEIDKLSQSLKQEMEEAVVDDGEEDVIVLDSDAEEGGPPVDVDDEFIVVD</sequence>
<feature type="compositionally biased region" description="Basic and acidic residues" evidence="1">
    <location>
        <begin position="32"/>
        <end position="47"/>
    </location>
</feature>